<evidence type="ECO:0000259" key="2">
    <source>
        <dbReference type="Pfam" id="PF00501"/>
    </source>
</evidence>
<dbReference type="InterPro" id="IPR042099">
    <property type="entry name" value="ANL_N_sf"/>
</dbReference>
<accession>A0A164GNF7</accession>
<dbReference type="AlphaFoldDB" id="A0A164GNF7"/>
<name>A0A164GNF7_9CRUS</name>
<sequence>GHALMHNAPEYLPLMWGIWWCGAVAVPVNAKLHEREAAWIAGHSEARLALVDDERASGLQQALSELNSTTQVQADHTFMQQAHGPQLALQPREDDDPAWLFYTSGTTGRPKGVVLCGRQLRGC</sequence>
<dbReference type="Gene3D" id="3.40.50.12780">
    <property type="entry name" value="N-terminal domain of ligase-like"/>
    <property type="match status" value="1"/>
</dbReference>
<evidence type="ECO:0000256" key="1">
    <source>
        <dbReference type="SAM" id="SignalP"/>
    </source>
</evidence>
<dbReference type="PANTHER" id="PTHR43767:SF1">
    <property type="entry name" value="NONRIBOSOMAL PEPTIDE SYNTHASE PES1 (EUROFUNG)-RELATED"/>
    <property type="match status" value="1"/>
</dbReference>
<evidence type="ECO:0000313" key="3">
    <source>
        <dbReference type="EMBL" id="KZR99156.1"/>
    </source>
</evidence>
<comment type="caution">
    <text evidence="3">The sequence shown here is derived from an EMBL/GenBank/DDBJ whole genome shotgun (WGS) entry which is preliminary data.</text>
</comment>
<dbReference type="STRING" id="35525.A0A164GNF7"/>
<dbReference type="Pfam" id="PF00501">
    <property type="entry name" value="AMP-binding"/>
    <property type="match status" value="1"/>
</dbReference>
<keyword evidence="1" id="KW-0732">Signal</keyword>
<dbReference type="InterPro" id="IPR050237">
    <property type="entry name" value="ATP-dep_AMP-bd_enzyme"/>
</dbReference>
<dbReference type="SUPFAM" id="SSF56801">
    <property type="entry name" value="Acetyl-CoA synthetase-like"/>
    <property type="match status" value="1"/>
</dbReference>
<feature type="non-terminal residue" evidence="3">
    <location>
        <position position="1"/>
    </location>
</feature>
<evidence type="ECO:0000313" key="4">
    <source>
        <dbReference type="Proteomes" id="UP000076858"/>
    </source>
</evidence>
<organism evidence="3 4">
    <name type="scientific">Daphnia magna</name>
    <dbReference type="NCBI Taxonomy" id="35525"/>
    <lineage>
        <taxon>Eukaryota</taxon>
        <taxon>Metazoa</taxon>
        <taxon>Ecdysozoa</taxon>
        <taxon>Arthropoda</taxon>
        <taxon>Crustacea</taxon>
        <taxon>Branchiopoda</taxon>
        <taxon>Diplostraca</taxon>
        <taxon>Cladocera</taxon>
        <taxon>Anomopoda</taxon>
        <taxon>Daphniidae</taxon>
        <taxon>Daphnia</taxon>
    </lineage>
</organism>
<dbReference type="InterPro" id="IPR000873">
    <property type="entry name" value="AMP-dep_synth/lig_dom"/>
</dbReference>
<feature type="signal peptide" evidence="1">
    <location>
        <begin position="1"/>
        <end position="25"/>
    </location>
</feature>
<protein>
    <submittedName>
        <fullName evidence="3">Acyl-CoA synthetase family member</fullName>
    </submittedName>
</protein>
<feature type="non-terminal residue" evidence="3">
    <location>
        <position position="123"/>
    </location>
</feature>
<dbReference type="InterPro" id="IPR020459">
    <property type="entry name" value="AMP-binding"/>
</dbReference>
<gene>
    <name evidence="3" type="ORF">APZ42_005095</name>
</gene>
<dbReference type="EMBL" id="LRGB01014559">
    <property type="protein sequence ID" value="KZR99156.1"/>
    <property type="molecule type" value="Genomic_DNA"/>
</dbReference>
<dbReference type="InterPro" id="IPR020845">
    <property type="entry name" value="AMP-binding_CS"/>
</dbReference>
<reference evidence="3 4" key="1">
    <citation type="submission" date="2016-03" db="EMBL/GenBank/DDBJ databases">
        <title>EvidentialGene: Evidence-directed Construction of Genes on Genomes.</title>
        <authorList>
            <person name="Gilbert D.G."/>
            <person name="Choi J.-H."/>
            <person name="Mockaitis K."/>
            <person name="Colbourne J."/>
            <person name="Pfrender M."/>
        </authorList>
    </citation>
    <scope>NUCLEOTIDE SEQUENCE [LARGE SCALE GENOMIC DNA]</scope>
    <source>
        <strain evidence="3 4">Xinb3</strain>
        <tissue evidence="3">Complete organism</tissue>
    </source>
</reference>
<dbReference type="PROSITE" id="PS00455">
    <property type="entry name" value="AMP_BINDING"/>
    <property type="match status" value="1"/>
</dbReference>
<feature type="domain" description="AMP-dependent synthetase/ligase" evidence="2">
    <location>
        <begin position="4"/>
        <end position="115"/>
    </location>
</feature>
<keyword evidence="4" id="KW-1185">Reference proteome</keyword>
<dbReference type="Proteomes" id="UP000076858">
    <property type="component" value="Unassembled WGS sequence"/>
</dbReference>
<feature type="chain" id="PRO_5007850259" evidence="1">
    <location>
        <begin position="26"/>
        <end position="123"/>
    </location>
</feature>
<dbReference type="PRINTS" id="PR00154">
    <property type="entry name" value="AMPBINDING"/>
</dbReference>
<proteinExistence type="predicted"/>
<dbReference type="PANTHER" id="PTHR43767">
    <property type="entry name" value="LONG-CHAIN-FATTY-ACID--COA LIGASE"/>
    <property type="match status" value="1"/>
</dbReference>